<reference evidence="1" key="1">
    <citation type="submission" date="2014-09" db="EMBL/GenBank/DDBJ databases">
        <authorList>
            <person name="Magalhaes I.L.F."/>
            <person name="Oliveira U."/>
            <person name="Santos F.R."/>
            <person name="Vidigal T.H.D.A."/>
            <person name="Brescovit A.D."/>
            <person name="Santos A.J."/>
        </authorList>
    </citation>
    <scope>NUCLEOTIDE SEQUENCE</scope>
    <source>
        <tissue evidence="1">Shoot tissue taken approximately 20 cm above the soil surface</tissue>
    </source>
</reference>
<name>A0A0A9BF83_ARUDO</name>
<dbReference type="EMBL" id="GBRH01237990">
    <property type="protein sequence ID" value="JAD59905.1"/>
    <property type="molecule type" value="Transcribed_RNA"/>
</dbReference>
<protein>
    <submittedName>
        <fullName evidence="1">Uncharacterized protein</fullName>
    </submittedName>
</protein>
<sequence>MHRKITDSFLEWTCLLPQNINLRRQASHNKCV</sequence>
<reference evidence="1" key="2">
    <citation type="journal article" date="2015" name="Data Brief">
        <title>Shoot transcriptome of the giant reed, Arundo donax.</title>
        <authorList>
            <person name="Barrero R.A."/>
            <person name="Guerrero F.D."/>
            <person name="Moolhuijzen P."/>
            <person name="Goolsby J.A."/>
            <person name="Tidwell J."/>
            <person name="Bellgard S.E."/>
            <person name="Bellgard M.I."/>
        </authorList>
    </citation>
    <scope>NUCLEOTIDE SEQUENCE</scope>
    <source>
        <tissue evidence="1">Shoot tissue taken approximately 20 cm above the soil surface</tissue>
    </source>
</reference>
<dbReference type="AlphaFoldDB" id="A0A0A9BF83"/>
<accession>A0A0A9BF83</accession>
<proteinExistence type="predicted"/>
<evidence type="ECO:0000313" key="1">
    <source>
        <dbReference type="EMBL" id="JAD59905.1"/>
    </source>
</evidence>
<organism evidence="1">
    <name type="scientific">Arundo donax</name>
    <name type="common">Giant reed</name>
    <name type="synonym">Donax arundinaceus</name>
    <dbReference type="NCBI Taxonomy" id="35708"/>
    <lineage>
        <taxon>Eukaryota</taxon>
        <taxon>Viridiplantae</taxon>
        <taxon>Streptophyta</taxon>
        <taxon>Embryophyta</taxon>
        <taxon>Tracheophyta</taxon>
        <taxon>Spermatophyta</taxon>
        <taxon>Magnoliopsida</taxon>
        <taxon>Liliopsida</taxon>
        <taxon>Poales</taxon>
        <taxon>Poaceae</taxon>
        <taxon>PACMAD clade</taxon>
        <taxon>Arundinoideae</taxon>
        <taxon>Arundineae</taxon>
        <taxon>Arundo</taxon>
    </lineage>
</organism>